<dbReference type="InterPro" id="IPR049739">
    <property type="entry name" value="YraL-like"/>
</dbReference>
<keyword evidence="2" id="KW-1185">Reference proteome</keyword>
<dbReference type="InterPro" id="IPR009057">
    <property type="entry name" value="Homeodomain-like_sf"/>
</dbReference>
<proteinExistence type="predicted"/>
<sequence length="88" mass="10403">MRYQNAKLVLPEPLLQEIQQYVQGSYLYIPKPSASKRKWGDGTDTKQLLRERNQAILQAYRQGTGVKELAEQYFLTRHSIRRIIREQP</sequence>
<dbReference type="GeneID" id="87614558"/>
<dbReference type="Proteomes" id="UP000316882">
    <property type="component" value="Unassembled WGS sequence"/>
</dbReference>
<evidence type="ECO:0008006" key="3">
    <source>
        <dbReference type="Google" id="ProtNLM"/>
    </source>
</evidence>
<evidence type="ECO:0000313" key="2">
    <source>
        <dbReference type="Proteomes" id="UP000316882"/>
    </source>
</evidence>
<name>A0A4Y3PFV7_BREPA</name>
<accession>A0A4Y3PFV7</accession>
<dbReference type="NCBIfam" id="NF040785">
    <property type="entry name" value="CD3324_fam"/>
    <property type="match status" value="1"/>
</dbReference>
<dbReference type="InterPro" id="IPR052411">
    <property type="entry name" value="c-mor_Regulatory_Protein"/>
</dbReference>
<dbReference type="RefSeq" id="WP_122963030.1">
    <property type="nucleotide sequence ID" value="NZ_BJMH01000001.1"/>
</dbReference>
<gene>
    <name evidence="1" type="ORF">BPA01_03460</name>
</gene>
<dbReference type="AlphaFoldDB" id="A0A4Y3PFV7"/>
<dbReference type="Gene3D" id="1.10.10.60">
    <property type="entry name" value="Homeodomain-like"/>
    <property type="match status" value="1"/>
</dbReference>
<dbReference type="SUPFAM" id="SSF46689">
    <property type="entry name" value="Homeodomain-like"/>
    <property type="match status" value="1"/>
</dbReference>
<protein>
    <recommendedName>
        <fullName evidence="3">Mor transcription activator domain-containing protein</fullName>
    </recommendedName>
</protein>
<dbReference type="EMBL" id="BJMH01000001">
    <property type="protein sequence ID" value="GEB30766.1"/>
    <property type="molecule type" value="Genomic_DNA"/>
</dbReference>
<dbReference type="PANTHER" id="PTHR37812">
    <property type="entry name" value="MU-LIKE PROPHAGE FLUMU PROTEIN C"/>
    <property type="match status" value="1"/>
</dbReference>
<organism evidence="1 2">
    <name type="scientific">Brevibacillus parabrevis</name>
    <dbReference type="NCBI Taxonomy" id="54914"/>
    <lineage>
        <taxon>Bacteria</taxon>
        <taxon>Bacillati</taxon>
        <taxon>Bacillota</taxon>
        <taxon>Bacilli</taxon>
        <taxon>Bacillales</taxon>
        <taxon>Paenibacillaceae</taxon>
        <taxon>Brevibacillus</taxon>
    </lineage>
</organism>
<comment type="caution">
    <text evidence="1">The sequence shown here is derived from an EMBL/GenBank/DDBJ whole genome shotgun (WGS) entry which is preliminary data.</text>
</comment>
<reference evidence="1 2" key="1">
    <citation type="submission" date="2019-06" db="EMBL/GenBank/DDBJ databases">
        <title>Whole genome shotgun sequence of Brevibacillus parabrevis NBRC 12334.</title>
        <authorList>
            <person name="Hosoyama A."/>
            <person name="Uohara A."/>
            <person name="Ohji S."/>
            <person name="Ichikawa N."/>
        </authorList>
    </citation>
    <scope>NUCLEOTIDE SEQUENCE [LARGE SCALE GENOMIC DNA]</scope>
    <source>
        <strain evidence="1 2">NBRC 12334</strain>
    </source>
</reference>
<dbReference type="PANTHER" id="PTHR37812:SF1">
    <property type="entry name" value="MU-LIKE PROPHAGE FLUMU PROTEIN C"/>
    <property type="match status" value="1"/>
</dbReference>
<dbReference type="STRING" id="54914.AV540_13165"/>
<evidence type="ECO:0000313" key="1">
    <source>
        <dbReference type="EMBL" id="GEB30766.1"/>
    </source>
</evidence>